<accession>A0A8B6BVR9</accession>
<evidence type="ECO:0000256" key="4">
    <source>
        <dbReference type="ARBA" id="ARBA00022833"/>
    </source>
</evidence>
<comment type="cofactor">
    <cofactor evidence="1">
        <name>a divalent metal cation</name>
        <dbReference type="ChEBI" id="CHEBI:60240"/>
    </cofactor>
</comment>
<keyword evidence="9" id="KW-1185">Reference proteome</keyword>
<protein>
    <recommendedName>
        <fullName evidence="7">THAP-type domain-containing protein</fullName>
    </recommendedName>
</protein>
<dbReference type="AlphaFoldDB" id="A0A8B6BVR9"/>
<dbReference type="InterPro" id="IPR006612">
    <property type="entry name" value="THAP_Znf"/>
</dbReference>
<gene>
    <name evidence="8" type="ORF">MGAL_10B082405</name>
</gene>
<name>A0A8B6BVR9_MYTGA</name>
<evidence type="ECO:0000259" key="7">
    <source>
        <dbReference type="PROSITE" id="PS50950"/>
    </source>
</evidence>
<dbReference type="SUPFAM" id="SSF57716">
    <property type="entry name" value="Glucocorticoid receptor-like (DNA-binding domain)"/>
    <property type="match status" value="1"/>
</dbReference>
<dbReference type="PANTHER" id="PTHR23080:SF141">
    <property type="entry name" value="TRANSPOSASE HELIX-TURN-HELIX DOMAIN-CONTAINING PROTEIN"/>
    <property type="match status" value="1"/>
</dbReference>
<evidence type="ECO:0000256" key="1">
    <source>
        <dbReference type="ARBA" id="ARBA00001968"/>
    </source>
</evidence>
<evidence type="ECO:0000256" key="5">
    <source>
        <dbReference type="ARBA" id="ARBA00023125"/>
    </source>
</evidence>
<evidence type="ECO:0000256" key="6">
    <source>
        <dbReference type="PROSITE-ProRule" id="PRU00309"/>
    </source>
</evidence>
<dbReference type="Pfam" id="PF13359">
    <property type="entry name" value="DDE_Tnp_4"/>
    <property type="match status" value="1"/>
</dbReference>
<dbReference type="Pfam" id="PF05485">
    <property type="entry name" value="THAP"/>
    <property type="match status" value="1"/>
</dbReference>
<feature type="domain" description="THAP-type" evidence="7">
    <location>
        <begin position="1"/>
        <end position="83"/>
    </location>
</feature>
<evidence type="ECO:0000313" key="9">
    <source>
        <dbReference type="Proteomes" id="UP000596742"/>
    </source>
</evidence>
<evidence type="ECO:0000256" key="2">
    <source>
        <dbReference type="ARBA" id="ARBA00022723"/>
    </source>
</evidence>
<keyword evidence="3 6" id="KW-0863">Zinc-finger</keyword>
<dbReference type="GO" id="GO:0008270">
    <property type="term" value="F:zinc ion binding"/>
    <property type="evidence" value="ECO:0007669"/>
    <property type="project" value="UniProtKB-KW"/>
</dbReference>
<evidence type="ECO:0000313" key="8">
    <source>
        <dbReference type="EMBL" id="VDH96710.1"/>
    </source>
</evidence>
<comment type="caution">
    <text evidence="8">The sequence shown here is derived from an EMBL/GenBank/DDBJ whole genome shotgun (WGS) entry which is preliminary data.</text>
</comment>
<evidence type="ECO:0000256" key="3">
    <source>
        <dbReference type="ARBA" id="ARBA00022771"/>
    </source>
</evidence>
<dbReference type="PROSITE" id="PS50950">
    <property type="entry name" value="ZF_THAP"/>
    <property type="match status" value="1"/>
</dbReference>
<dbReference type="Proteomes" id="UP000596742">
    <property type="component" value="Unassembled WGS sequence"/>
</dbReference>
<dbReference type="GO" id="GO:0003677">
    <property type="term" value="F:DNA binding"/>
    <property type="evidence" value="ECO:0007669"/>
    <property type="project" value="UniProtKB-UniRule"/>
</dbReference>
<dbReference type="PANTHER" id="PTHR23080">
    <property type="entry name" value="THAP DOMAIN PROTEIN"/>
    <property type="match status" value="1"/>
</dbReference>
<dbReference type="OrthoDB" id="6041854at2759"/>
<keyword evidence="5 6" id="KW-0238">DNA-binding</keyword>
<dbReference type="InterPro" id="IPR027806">
    <property type="entry name" value="HARBI1_dom"/>
</dbReference>
<sequence>MVKRCVWGTCNSDDRYKHKPHMSGVEFFPIPKPKTRLEETLQWVKACGRKDYVVSNVNKHAYVCSKHFVDGRPTTQHPYPIMATPLKQTVHKSRKLPFDRATVHIKASITTPTTSKIVDQVWMDVGAYVTLNGSNTSKDQPLQATPHFCEELKVDADHTYYAVKRGFNVQTTSISTQTDITMAEMDSLTDNMMDTGSMKRKNLMNDIMKDNKSCKFYTGVSLAVFCFILNFLRKKASSMVYWNSADTSERENSETPRKGPRRILDIKEELALTLLRLRRGFDTKTLGDMFAISESSVCRIFTTWLNLMYHDLKFLVRWPSREQVLKKMPKCFKHFKKTKCIIDCTEFFVQKPSLPSAQRITYSSYKHHNTFKCLVGITPRGSFSFISDLFTGSISDRKIVQDSGFLQKVEYGDDIMADRGFLIRGDLALKGATLNIPPFSMGKQMCANATTKTRRIARARIHVERAIGRLKNFTLLQRTIPLRMKHTFNQVVKVCAILCNLDSQLVK</sequence>
<keyword evidence="4" id="KW-0862">Zinc</keyword>
<organism evidence="8 9">
    <name type="scientific">Mytilus galloprovincialis</name>
    <name type="common">Mediterranean mussel</name>
    <dbReference type="NCBI Taxonomy" id="29158"/>
    <lineage>
        <taxon>Eukaryota</taxon>
        <taxon>Metazoa</taxon>
        <taxon>Spiralia</taxon>
        <taxon>Lophotrochozoa</taxon>
        <taxon>Mollusca</taxon>
        <taxon>Bivalvia</taxon>
        <taxon>Autobranchia</taxon>
        <taxon>Pteriomorphia</taxon>
        <taxon>Mytilida</taxon>
        <taxon>Mytiloidea</taxon>
        <taxon>Mytilidae</taxon>
        <taxon>Mytilinae</taxon>
        <taxon>Mytilus</taxon>
    </lineage>
</organism>
<dbReference type="Pfam" id="PF13613">
    <property type="entry name" value="HTH_Tnp_4"/>
    <property type="match status" value="1"/>
</dbReference>
<dbReference type="EMBL" id="UYJE01000808">
    <property type="protein sequence ID" value="VDH96710.1"/>
    <property type="molecule type" value="Genomic_DNA"/>
</dbReference>
<dbReference type="InterPro" id="IPR027805">
    <property type="entry name" value="Transposase_HTH_dom"/>
</dbReference>
<reference evidence="8" key="1">
    <citation type="submission" date="2018-11" db="EMBL/GenBank/DDBJ databases">
        <authorList>
            <person name="Alioto T."/>
            <person name="Alioto T."/>
        </authorList>
    </citation>
    <scope>NUCLEOTIDE SEQUENCE</scope>
</reference>
<proteinExistence type="predicted"/>
<keyword evidence="2" id="KW-0479">Metal-binding</keyword>